<dbReference type="PRINTS" id="PR00625">
    <property type="entry name" value="JDOMAIN"/>
</dbReference>
<dbReference type="SMR" id="A0A3N7FM30"/>
<reference evidence="2 3" key="1">
    <citation type="journal article" date="2006" name="Science">
        <title>The genome of black cottonwood, Populus trichocarpa (Torr. &amp; Gray).</title>
        <authorList>
            <person name="Tuskan G.A."/>
            <person name="Difazio S."/>
            <person name="Jansson S."/>
            <person name="Bohlmann J."/>
            <person name="Grigoriev I."/>
            <person name="Hellsten U."/>
            <person name="Putnam N."/>
            <person name="Ralph S."/>
            <person name="Rombauts S."/>
            <person name="Salamov A."/>
            <person name="Schein J."/>
            <person name="Sterck L."/>
            <person name="Aerts A."/>
            <person name="Bhalerao R.R."/>
            <person name="Bhalerao R.P."/>
            <person name="Blaudez D."/>
            <person name="Boerjan W."/>
            <person name="Brun A."/>
            <person name="Brunner A."/>
            <person name="Busov V."/>
            <person name="Campbell M."/>
            <person name="Carlson J."/>
            <person name="Chalot M."/>
            <person name="Chapman J."/>
            <person name="Chen G.L."/>
            <person name="Cooper D."/>
            <person name="Coutinho P.M."/>
            <person name="Couturier J."/>
            <person name="Covert S."/>
            <person name="Cronk Q."/>
            <person name="Cunningham R."/>
            <person name="Davis J."/>
            <person name="Degroeve S."/>
            <person name="Dejardin A."/>
            <person name="Depamphilis C."/>
            <person name="Detter J."/>
            <person name="Dirks B."/>
            <person name="Dubchak I."/>
            <person name="Duplessis S."/>
            <person name="Ehlting J."/>
            <person name="Ellis B."/>
            <person name="Gendler K."/>
            <person name="Goodstein D."/>
            <person name="Gribskov M."/>
            <person name="Grimwood J."/>
            <person name="Groover A."/>
            <person name="Gunter L."/>
            <person name="Hamberger B."/>
            <person name="Heinze B."/>
            <person name="Helariutta Y."/>
            <person name="Henrissat B."/>
            <person name="Holligan D."/>
            <person name="Holt R."/>
            <person name="Huang W."/>
            <person name="Islam-Faridi N."/>
            <person name="Jones S."/>
            <person name="Jones-Rhoades M."/>
            <person name="Jorgensen R."/>
            <person name="Joshi C."/>
            <person name="Kangasjarvi J."/>
            <person name="Karlsson J."/>
            <person name="Kelleher C."/>
            <person name="Kirkpatrick R."/>
            <person name="Kirst M."/>
            <person name="Kohler A."/>
            <person name="Kalluri U."/>
            <person name="Larimer F."/>
            <person name="Leebens-Mack J."/>
            <person name="Leple J.C."/>
            <person name="Locascio P."/>
            <person name="Lou Y."/>
            <person name="Lucas S."/>
            <person name="Martin F."/>
            <person name="Montanini B."/>
            <person name="Napoli C."/>
            <person name="Nelson D.R."/>
            <person name="Nelson C."/>
            <person name="Nieminen K."/>
            <person name="Nilsson O."/>
            <person name="Pereda V."/>
            <person name="Peter G."/>
            <person name="Philippe R."/>
            <person name="Pilate G."/>
            <person name="Poliakov A."/>
            <person name="Razumovskaya J."/>
            <person name="Richardson P."/>
            <person name="Rinaldi C."/>
            <person name="Ritland K."/>
            <person name="Rouze P."/>
            <person name="Ryaboy D."/>
            <person name="Schmutz J."/>
            <person name="Schrader J."/>
            <person name="Segerman B."/>
            <person name="Shin H."/>
            <person name="Siddiqui A."/>
            <person name="Sterky F."/>
            <person name="Terry A."/>
            <person name="Tsai C.J."/>
            <person name="Uberbacher E."/>
            <person name="Unneberg P."/>
            <person name="Vahala J."/>
            <person name="Wall K."/>
            <person name="Wessler S."/>
            <person name="Yang G."/>
            <person name="Yin T."/>
            <person name="Douglas C."/>
            <person name="Marra M."/>
            <person name="Sandberg G."/>
            <person name="Van de Peer Y."/>
            <person name="Rokhsar D."/>
        </authorList>
    </citation>
    <scope>NUCLEOTIDE SEQUENCE [LARGE SCALE GENOMIC DNA]</scope>
    <source>
        <strain evidence="3">cv. Nisqually</strain>
    </source>
</reference>
<dbReference type="InterPro" id="IPR036869">
    <property type="entry name" value="J_dom_sf"/>
</dbReference>
<dbReference type="EMBL" id="CM009299">
    <property type="protein sequence ID" value="RQO96563.1"/>
    <property type="molecule type" value="Genomic_DNA"/>
</dbReference>
<dbReference type="Gene3D" id="1.10.287.110">
    <property type="entry name" value="DnaJ domain"/>
    <property type="match status" value="1"/>
</dbReference>
<organism evidence="2 3">
    <name type="scientific">Populus trichocarpa</name>
    <name type="common">Western balsam poplar</name>
    <name type="synonym">Populus balsamifera subsp. trichocarpa</name>
    <dbReference type="NCBI Taxonomy" id="3694"/>
    <lineage>
        <taxon>Eukaryota</taxon>
        <taxon>Viridiplantae</taxon>
        <taxon>Streptophyta</taxon>
        <taxon>Embryophyta</taxon>
        <taxon>Tracheophyta</taxon>
        <taxon>Spermatophyta</taxon>
        <taxon>Magnoliopsida</taxon>
        <taxon>eudicotyledons</taxon>
        <taxon>Gunneridae</taxon>
        <taxon>Pentapetalae</taxon>
        <taxon>rosids</taxon>
        <taxon>fabids</taxon>
        <taxon>Malpighiales</taxon>
        <taxon>Salicaceae</taxon>
        <taxon>Saliceae</taxon>
        <taxon>Populus</taxon>
    </lineage>
</organism>
<dbReference type="CDD" id="cd06257">
    <property type="entry name" value="DnaJ"/>
    <property type="match status" value="1"/>
</dbReference>
<accession>A0A3N7FM30</accession>
<dbReference type="InterPro" id="IPR018253">
    <property type="entry name" value="DnaJ_domain_CS"/>
</dbReference>
<dbReference type="OrthoDB" id="10250354at2759"/>
<dbReference type="Pfam" id="PF00226">
    <property type="entry name" value="DnaJ"/>
    <property type="match status" value="1"/>
</dbReference>
<evidence type="ECO:0000313" key="2">
    <source>
        <dbReference type="EMBL" id="RQO96563.1"/>
    </source>
</evidence>
<feature type="domain" description="J" evidence="1">
    <location>
        <begin position="46"/>
        <end position="115"/>
    </location>
</feature>
<gene>
    <name evidence="2" type="ORF">POPTR_010G113400</name>
</gene>
<name>A0A3N7FM30_POPTR</name>
<proteinExistence type="predicted"/>
<protein>
    <recommendedName>
        <fullName evidence="1">J domain-containing protein</fullName>
    </recommendedName>
</protein>
<dbReference type="InParanoid" id="A0A3N7FM30"/>
<keyword evidence="3" id="KW-1185">Reference proteome</keyword>
<dbReference type="Proteomes" id="UP000006729">
    <property type="component" value="Chromosome 10"/>
</dbReference>
<dbReference type="STRING" id="3694.A0A3N7FM30"/>
<dbReference type="PROSITE" id="PS50076">
    <property type="entry name" value="DNAJ_2"/>
    <property type="match status" value="1"/>
</dbReference>
<sequence>MEDQDVRWKIQAQRPQDFGKVEYVLRAWLASLQVLMGADQQQGLPSYYSILGVSSESSINEIKRAYRKLAMQWHPDRLTRTPSLLGEAKRKFQQIQEAYAVLSDHRKRTMYDAGLYDPEDQEDEGLSDFVQEILNLMAQDKRQDKSYSMEELQTMLSEMAQGFETSSWYCTPSILEEPRNSKRARCDADPMMDRGSSHFSLSGWGVYGCG</sequence>
<dbReference type="InterPro" id="IPR001623">
    <property type="entry name" value="DnaJ_domain"/>
</dbReference>
<dbReference type="SUPFAM" id="SSF46565">
    <property type="entry name" value="Chaperone J-domain"/>
    <property type="match status" value="1"/>
</dbReference>
<dbReference type="PANTHER" id="PTHR44743:SF10">
    <property type="entry name" value="J DOMAIN-CONTAINING PROTEIN"/>
    <property type="match status" value="1"/>
</dbReference>
<dbReference type="AlphaFoldDB" id="A0A3N7FM30"/>
<dbReference type="PANTHER" id="PTHR44743">
    <property type="entry name" value="PUTATIVE, EXPRESSED-RELATED"/>
    <property type="match status" value="1"/>
</dbReference>
<dbReference type="PROSITE" id="PS00636">
    <property type="entry name" value="DNAJ_1"/>
    <property type="match status" value="1"/>
</dbReference>
<evidence type="ECO:0000313" key="3">
    <source>
        <dbReference type="Proteomes" id="UP000006729"/>
    </source>
</evidence>
<dbReference type="Gramene" id="Potri.010G113400.3.v4.1">
    <property type="protein sequence ID" value="Potri.010G113400.3.v4.1"/>
    <property type="gene ID" value="Potri.010G113400.v4.1"/>
</dbReference>
<evidence type="ECO:0000259" key="1">
    <source>
        <dbReference type="PROSITE" id="PS50076"/>
    </source>
</evidence>
<dbReference type="SMART" id="SM00271">
    <property type="entry name" value="DnaJ"/>
    <property type="match status" value="1"/>
</dbReference>